<dbReference type="EnsemblMetazoa" id="AATE011713-RA">
    <property type="protein sequence ID" value="AATE011713-PA.1"/>
    <property type="gene ID" value="AATE011713"/>
</dbReference>
<protein>
    <submittedName>
        <fullName evidence="2">Uncharacterized protein</fullName>
    </submittedName>
</protein>
<reference evidence="2" key="1">
    <citation type="submission" date="2022-08" db="UniProtKB">
        <authorList>
            <consortium name="EnsemblMetazoa"/>
        </authorList>
    </citation>
    <scope>IDENTIFICATION</scope>
    <source>
        <strain evidence="2">EBRO</strain>
    </source>
</reference>
<dbReference type="AlphaFoldDB" id="A0A182J5F0"/>
<proteinExistence type="predicted"/>
<dbReference type="VEuPathDB" id="VectorBase:AATE011713"/>
<feature type="region of interest" description="Disordered" evidence="1">
    <location>
        <begin position="1"/>
        <end position="20"/>
    </location>
</feature>
<organism evidence="2">
    <name type="scientific">Anopheles atroparvus</name>
    <name type="common">European mosquito</name>
    <dbReference type="NCBI Taxonomy" id="41427"/>
    <lineage>
        <taxon>Eukaryota</taxon>
        <taxon>Metazoa</taxon>
        <taxon>Ecdysozoa</taxon>
        <taxon>Arthropoda</taxon>
        <taxon>Hexapoda</taxon>
        <taxon>Insecta</taxon>
        <taxon>Pterygota</taxon>
        <taxon>Neoptera</taxon>
        <taxon>Endopterygota</taxon>
        <taxon>Diptera</taxon>
        <taxon>Nematocera</taxon>
        <taxon>Culicoidea</taxon>
        <taxon>Culicidae</taxon>
        <taxon>Anophelinae</taxon>
        <taxon>Anopheles</taxon>
    </lineage>
</organism>
<feature type="compositionally biased region" description="Basic and acidic residues" evidence="1">
    <location>
        <begin position="1"/>
        <end position="10"/>
    </location>
</feature>
<accession>A0A182J5F0</accession>
<name>A0A182J5F0_ANOAO</name>
<sequence length="304" mass="32614">MSFEGEKWQEGHPVGPQKSVACTHTHTVPAGFSPDLRPDVTDKYKYRPDERSRSFVGGVCGGGGVVIGHGVGTVGGGGSGAAAAAAADAREAAAKIRLKTGKPRPGSVDEGCKIMIDIKSSPDYLNRSSGGSFDSSYKSSWGSHSSTQSQAVRVRPKHFHSGAMQKLLSLRIYAGILLQGSTTKWTFEVAGAVKGGEKNSILHDTGHRLEKQEQEVYEFTSAQVHPDKHWTYPYQMFGPTSSRLASSDRSNDREGTMHAVKSRLLPDVHGGSRSGLSFHPASSKVFQDSTCTLEPLATIRLESK</sequence>
<evidence type="ECO:0000256" key="1">
    <source>
        <dbReference type="SAM" id="MobiDB-lite"/>
    </source>
</evidence>
<evidence type="ECO:0000313" key="2">
    <source>
        <dbReference type="EnsemblMetazoa" id="AATE011713-PA.1"/>
    </source>
</evidence>